<name>A0A1E3PSS2_9ASCO</name>
<evidence type="ECO:0000256" key="1">
    <source>
        <dbReference type="ARBA" id="ARBA00009083"/>
    </source>
</evidence>
<dbReference type="PROSITE" id="PS00527">
    <property type="entry name" value="RIBOSOMAL_S14"/>
    <property type="match status" value="1"/>
</dbReference>
<dbReference type="AlphaFoldDB" id="A0A1E3PSS2"/>
<keyword evidence="2" id="KW-0689">Ribosomal protein</keyword>
<evidence type="ECO:0000313" key="6">
    <source>
        <dbReference type="Proteomes" id="UP000095009"/>
    </source>
</evidence>
<dbReference type="Proteomes" id="UP000095009">
    <property type="component" value="Unassembled WGS sequence"/>
</dbReference>
<dbReference type="OrthoDB" id="413436at2759"/>
<dbReference type="FunFam" id="1.10.287.1480:FF:000001">
    <property type="entry name" value="30S ribosomal protein S14"/>
    <property type="match status" value="1"/>
</dbReference>
<keyword evidence="6" id="KW-1185">Reference proteome</keyword>
<evidence type="ECO:0000256" key="4">
    <source>
        <dbReference type="ARBA" id="ARBA00076896"/>
    </source>
</evidence>
<sequence>MVLRELPLSAIKPRAPLLKLKTLIMRDHVKRHNFADQEVTTRALKYIARNTELPMRARMEAQLQLVSMPNYTRFTQVKNRCILSGKGKGVFRDFRLCRFLFRTEALKGNLPGVKRASW</sequence>
<dbReference type="PANTHER" id="PTHR19836">
    <property type="entry name" value="30S RIBOSOMAL PROTEIN S14"/>
    <property type="match status" value="1"/>
</dbReference>
<evidence type="ECO:0000256" key="3">
    <source>
        <dbReference type="ARBA" id="ARBA00023274"/>
    </source>
</evidence>
<protein>
    <recommendedName>
        <fullName evidence="4">37S ribosomal protein MRP2, mitochondrial</fullName>
    </recommendedName>
</protein>
<evidence type="ECO:0000256" key="2">
    <source>
        <dbReference type="ARBA" id="ARBA00022980"/>
    </source>
</evidence>
<dbReference type="Pfam" id="PF00253">
    <property type="entry name" value="Ribosomal_S14"/>
    <property type="match status" value="1"/>
</dbReference>
<comment type="similarity">
    <text evidence="1">Belongs to the universal ribosomal protein uS14 family.</text>
</comment>
<dbReference type="GO" id="GO:0003735">
    <property type="term" value="F:structural constituent of ribosome"/>
    <property type="evidence" value="ECO:0007669"/>
    <property type="project" value="InterPro"/>
</dbReference>
<dbReference type="InterPro" id="IPR018271">
    <property type="entry name" value="Ribosomal_uS14_CS"/>
</dbReference>
<accession>A0A1E3PSS2</accession>
<keyword evidence="3" id="KW-0687">Ribonucleoprotein</keyword>
<dbReference type="GO" id="GO:0005763">
    <property type="term" value="C:mitochondrial small ribosomal subunit"/>
    <property type="evidence" value="ECO:0007669"/>
    <property type="project" value="TreeGrafter"/>
</dbReference>
<proteinExistence type="inferred from homology"/>
<organism evidence="5 6">
    <name type="scientific">Nadsonia fulvescens var. elongata DSM 6958</name>
    <dbReference type="NCBI Taxonomy" id="857566"/>
    <lineage>
        <taxon>Eukaryota</taxon>
        <taxon>Fungi</taxon>
        <taxon>Dikarya</taxon>
        <taxon>Ascomycota</taxon>
        <taxon>Saccharomycotina</taxon>
        <taxon>Dipodascomycetes</taxon>
        <taxon>Dipodascales</taxon>
        <taxon>Dipodascales incertae sedis</taxon>
        <taxon>Nadsonia</taxon>
    </lineage>
</organism>
<reference evidence="5 6" key="1">
    <citation type="journal article" date="2016" name="Proc. Natl. Acad. Sci. U.S.A.">
        <title>Comparative genomics of biotechnologically important yeasts.</title>
        <authorList>
            <person name="Riley R."/>
            <person name="Haridas S."/>
            <person name="Wolfe K.H."/>
            <person name="Lopes M.R."/>
            <person name="Hittinger C.T."/>
            <person name="Goeker M."/>
            <person name="Salamov A.A."/>
            <person name="Wisecaver J.H."/>
            <person name="Long T.M."/>
            <person name="Calvey C.H."/>
            <person name="Aerts A.L."/>
            <person name="Barry K.W."/>
            <person name="Choi C."/>
            <person name="Clum A."/>
            <person name="Coughlan A.Y."/>
            <person name="Deshpande S."/>
            <person name="Douglass A.P."/>
            <person name="Hanson S.J."/>
            <person name="Klenk H.-P."/>
            <person name="LaButti K.M."/>
            <person name="Lapidus A."/>
            <person name="Lindquist E.A."/>
            <person name="Lipzen A.M."/>
            <person name="Meier-Kolthoff J.P."/>
            <person name="Ohm R.A."/>
            <person name="Otillar R.P."/>
            <person name="Pangilinan J.L."/>
            <person name="Peng Y."/>
            <person name="Rokas A."/>
            <person name="Rosa C.A."/>
            <person name="Scheuner C."/>
            <person name="Sibirny A.A."/>
            <person name="Slot J.C."/>
            <person name="Stielow J.B."/>
            <person name="Sun H."/>
            <person name="Kurtzman C.P."/>
            <person name="Blackwell M."/>
            <person name="Grigoriev I.V."/>
            <person name="Jeffries T.W."/>
        </authorList>
    </citation>
    <scope>NUCLEOTIDE SEQUENCE [LARGE SCALE GENOMIC DNA]</scope>
    <source>
        <strain evidence="5 6">DSM 6958</strain>
    </source>
</reference>
<dbReference type="Gene3D" id="1.10.287.1480">
    <property type="match status" value="1"/>
</dbReference>
<dbReference type="SUPFAM" id="SSF57716">
    <property type="entry name" value="Glucocorticoid receptor-like (DNA-binding domain)"/>
    <property type="match status" value="1"/>
</dbReference>
<dbReference type="GO" id="GO:0006412">
    <property type="term" value="P:translation"/>
    <property type="evidence" value="ECO:0007669"/>
    <property type="project" value="InterPro"/>
</dbReference>
<dbReference type="PANTHER" id="PTHR19836:SF19">
    <property type="entry name" value="SMALL RIBOSOMAL SUBUNIT PROTEIN US14M"/>
    <property type="match status" value="1"/>
</dbReference>
<dbReference type="STRING" id="857566.A0A1E3PSS2"/>
<evidence type="ECO:0000313" key="5">
    <source>
        <dbReference type="EMBL" id="ODQ68471.1"/>
    </source>
</evidence>
<gene>
    <name evidence="5" type="ORF">NADFUDRAFT_81428</name>
</gene>
<dbReference type="EMBL" id="KV454406">
    <property type="protein sequence ID" value="ODQ68471.1"/>
    <property type="molecule type" value="Genomic_DNA"/>
</dbReference>
<dbReference type="InterPro" id="IPR001209">
    <property type="entry name" value="Ribosomal_uS14"/>
</dbReference>